<proteinExistence type="inferred from homology"/>
<evidence type="ECO:0000256" key="4">
    <source>
        <dbReference type="ARBA" id="ARBA00022475"/>
    </source>
</evidence>
<feature type="region of interest" description="Disordered" evidence="8">
    <location>
        <begin position="227"/>
        <end position="254"/>
    </location>
</feature>
<organism evidence="10 11">
    <name type="scientific">Schaalia naturae</name>
    <dbReference type="NCBI Taxonomy" id="635203"/>
    <lineage>
        <taxon>Bacteria</taxon>
        <taxon>Bacillati</taxon>
        <taxon>Actinomycetota</taxon>
        <taxon>Actinomycetes</taxon>
        <taxon>Actinomycetales</taxon>
        <taxon>Actinomycetaceae</taxon>
        <taxon>Schaalia</taxon>
    </lineage>
</organism>
<keyword evidence="5 9" id="KW-0812">Transmembrane</keyword>
<sequence length="254" mass="26860">MSRRREIAEGLRLSAPAGLGLVPLGIAYGMLVVQSGLKWWVAPALSIAVYAGSVELLLTSMVAATTPLATVALTVLLVNFRHVFYAFSFPRDVVRSRVGRLYSTYALTDESYALTAAHPEGWTGPRLVTVQAAFQSYWVGGGVIGALVASALPRPIRGLEFALVALFVTLTLDACRSRAQIPSLAMAAAAFLVAMTAAPSNALFTAMVVFVGTLVVRFALVTRGRGDAGNPGGTRRRPASGSTRAIPPGREDER</sequence>
<keyword evidence="3" id="KW-0813">Transport</keyword>
<dbReference type="Pfam" id="PF03591">
    <property type="entry name" value="AzlC"/>
    <property type="match status" value="1"/>
</dbReference>
<feature type="transmembrane region" description="Helical" evidence="9">
    <location>
        <begin position="12"/>
        <end position="33"/>
    </location>
</feature>
<evidence type="ECO:0000256" key="6">
    <source>
        <dbReference type="ARBA" id="ARBA00022989"/>
    </source>
</evidence>
<comment type="subcellular location">
    <subcellularLocation>
        <location evidence="1">Cell membrane</location>
        <topology evidence="1">Multi-pass membrane protein</topology>
    </subcellularLocation>
</comment>
<comment type="similarity">
    <text evidence="2">Belongs to the AzlC family.</text>
</comment>
<dbReference type="Proteomes" id="UP001596527">
    <property type="component" value="Unassembled WGS sequence"/>
</dbReference>
<feature type="transmembrane region" description="Helical" evidence="9">
    <location>
        <begin position="185"/>
        <end position="216"/>
    </location>
</feature>
<evidence type="ECO:0000256" key="3">
    <source>
        <dbReference type="ARBA" id="ARBA00022448"/>
    </source>
</evidence>
<evidence type="ECO:0000256" key="5">
    <source>
        <dbReference type="ARBA" id="ARBA00022692"/>
    </source>
</evidence>
<dbReference type="PANTHER" id="PTHR34979:SF1">
    <property type="entry name" value="INNER MEMBRANE PROTEIN YGAZ"/>
    <property type="match status" value="1"/>
</dbReference>
<evidence type="ECO:0000256" key="2">
    <source>
        <dbReference type="ARBA" id="ARBA00010735"/>
    </source>
</evidence>
<evidence type="ECO:0000313" key="10">
    <source>
        <dbReference type="EMBL" id="MFC7581788.1"/>
    </source>
</evidence>
<dbReference type="RefSeq" id="WP_380975389.1">
    <property type="nucleotide sequence ID" value="NZ_JBHTEF010000001.1"/>
</dbReference>
<protein>
    <submittedName>
        <fullName evidence="10">AzlC family ABC transporter permease</fullName>
    </submittedName>
</protein>
<feature type="transmembrane region" description="Helical" evidence="9">
    <location>
        <begin position="65"/>
        <end position="87"/>
    </location>
</feature>
<evidence type="ECO:0000256" key="9">
    <source>
        <dbReference type="SAM" id="Phobius"/>
    </source>
</evidence>
<keyword evidence="4" id="KW-1003">Cell membrane</keyword>
<accession>A0ABW2SQN1</accession>
<keyword evidence="11" id="KW-1185">Reference proteome</keyword>
<keyword evidence="7 9" id="KW-0472">Membrane</keyword>
<comment type="caution">
    <text evidence="10">The sequence shown here is derived from an EMBL/GenBank/DDBJ whole genome shotgun (WGS) entry which is preliminary data.</text>
</comment>
<evidence type="ECO:0000256" key="8">
    <source>
        <dbReference type="SAM" id="MobiDB-lite"/>
    </source>
</evidence>
<dbReference type="InterPro" id="IPR011606">
    <property type="entry name" value="Brnchd-chn_aa_trnsp_permease"/>
</dbReference>
<name>A0ABW2SQN1_9ACTO</name>
<dbReference type="EMBL" id="JBHTEF010000001">
    <property type="protein sequence ID" value="MFC7581788.1"/>
    <property type="molecule type" value="Genomic_DNA"/>
</dbReference>
<keyword evidence="6 9" id="KW-1133">Transmembrane helix</keyword>
<reference evidence="11" key="1">
    <citation type="journal article" date="2019" name="Int. J. Syst. Evol. Microbiol.">
        <title>The Global Catalogue of Microorganisms (GCM) 10K type strain sequencing project: providing services to taxonomists for standard genome sequencing and annotation.</title>
        <authorList>
            <consortium name="The Broad Institute Genomics Platform"/>
            <consortium name="The Broad Institute Genome Sequencing Center for Infectious Disease"/>
            <person name="Wu L."/>
            <person name="Ma J."/>
        </authorList>
    </citation>
    <scope>NUCLEOTIDE SEQUENCE [LARGE SCALE GENOMIC DNA]</scope>
    <source>
        <strain evidence="11">CCUG 56698</strain>
    </source>
</reference>
<evidence type="ECO:0000313" key="11">
    <source>
        <dbReference type="Proteomes" id="UP001596527"/>
    </source>
</evidence>
<gene>
    <name evidence="10" type="ORF">ACFQWG_11345</name>
</gene>
<dbReference type="PANTHER" id="PTHR34979">
    <property type="entry name" value="INNER MEMBRANE PROTEIN YGAZ"/>
    <property type="match status" value="1"/>
</dbReference>
<evidence type="ECO:0000256" key="1">
    <source>
        <dbReference type="ARBA" id="ARBA00004651"/>
    </source>
</evidence>
<evidence type="ECO:0000256" key="7">
    <source>
        <dbReference type="ARBA" id="ARBA00023136"/>
    </source>
</evidence>